<dbReference type="Pfam" id="PF09851">
    <property type="entry name" value="SHOCT"/>
    <property type="match status" value="1"/>
</dbReference>
<evidence type="ECO:0000259" key="7">
    <source>
        <dbReference type="Pfam" id="PF09851"/>
    </source>
</evidence>
<proteinExistence type="predicted"/>
<keyword evidence="5 6" id="KW-0472">Membrane</keyword>
<comment type="subcellular location">
    <subcellularLocation>
        <location evidence="1">Cell membrane</location>
        <topology evidence="1">Multi-pass membrane protein</topology>
    </subcellularLocation>
</comment>
<name>A0ABT8FZF3_9MICO</name>
<keyword evidence="10" id="KW-1185">Reference proteome</keyword>
<feature type="transmembrane region" description="Helical" evidence="6">
    <location>
        <begin position="43"/>
        <end position="66"/>
    </location>
</feature>
<evidence type="ECO:0000256" key="3">
    <source>
        <dbReference type="ARBA" id="ARBA00022692"/>
    </source>
</evidence>
<dbReference type="EMBL" id="JAUHPV010000002">
    <property type="protein sequence ID" value="MDN4472265.1"/>
    <property type="molecule type" value="Genomic_DNA"/>
</dbReference>
<evidence type="ECO:0000313" key="9">
    <source>
        <dbReference type="EMBL" id="MDN4472265.1"/>
    </source>
</evidence>
<evidence type="ECO:0000256" key="4">
    <source>
        <dbReference type="ARBA" id="ARBA00022989"/>
    </source>
</evidence>
<evidence type="ECO:0000256" key="1">
    <source>
        <dbReference type="ARBA" id="ARBA00004651"/>
    </source>
</evidence>
<evidence type="ECO:0000256" key="6">
    <source>
        <dbReference type="SAM" id="Phobius"/>
    </source>
</evidence>
<sequence>MDFLGDFFSILLFTLWIMVWVAFIFLVFRIIVDIFRDQELGGFAKFLWVLFVIVLPVLGALVYVIARGKSMTARDMEAAASARAAQVEYTKGLVAEATGPATEIKAAKELLDAGTISAEEYEALKAKALA</sequence>
<dbReference type="Proteomes" id="UP001172738">
    <property type="component" value="Unassembled WGS sequence"/>
</dbReference>
<accession>A0ABT8FZF3</accession>
<organism evidence="9 10">
    <name type="scientific">Demequina zhanjiangensis</name>
    <dbReference type="NCBI Taxonomy" id="3051659"/>
    <lineage>
        <taxon>Bacteria</taxon>
        <taxon>Bacillati</taxon>
        <taxon>Actinomycetota</taxon>
        <taxon>Actinomycetes</taxon>
        <taxon>Micrococcales</taxon>
        <taxon>Demequinaceae</taxon>
        <taxon>Demequina</taxon>
    </lineage>
</organism>
<comment type="caution">
    <text evidence="9">The sequence shown here is derived from an EMBL/GenBank/DDBJ whole genome shotgun (WGS) entry which is preliminary data.</text>
</comment>
<dbReference type="InterPro" id="IPR027379">
    <property type="entry name" value="CLS_N"/>
</dbReference>
<dbReference type="Pfam" id="PF13396">
    <property type="entry name" value="PLDc_N"/>
    <property type="match status" value="1"/>
</dbReference>
<gene>
    <name evidence="9" type="ORF">QQX04_04570</name>
</gene>
<evidence type="ECO:0000259" key="8">
    <source>
        <dbReference type="Pfam" id="PF13396"/>
    </source>
</evidence>
<feature type="domain" description="SHOCT" evidence="7">
    <location>
        <begin position="103"/>
        <end position="129"/>
    </location>
</feature>
<reference evidence="9" key="1">
    <citation type="submission" date="2023-06" db="EMBL/GenBank/DDBJ databases">
        <title>SYSU T00b26.</title>
        <authorList>
            <person name="Gao L."/>
            <person name="Fang B.-Z."/>
            <person name="Li W.-J."/>
        </authorList>
    </citation>
    <scope>NUCLEOTIDE SEQUENCE</scope>
    <source>
        <strain evidence="9">SYSU T00b26</strain>
    </source>
</reference>
<keyword evidence="3 6" id="KW-0812">Transmembrane</keyword>
<dbReference type="RefSeq" id="WP_301126681.1">
    <property type="nucleotide sequence ID" value="NZ_JAUHPV010000002.1"/>
</dbReference>
<evidence type="ECO:0000313" key="10">
    <source>
        <dbReference type="Proteomes" id="UP001172738"/>
    </source>
</evidence>
<keyword evidence="4 6" id="KW-1133">Transmembrane helix</keyword>
<protein>
    <submittedName>
        <fullName evidence="9">SHOCT domain-containing protein</fullName>
    </submittedName>
</protein>
<keyword evidence="2" id="KW-1003">Cell membrane</keyword>
<feature type="transmembrane region" description="Helical" evidence="6">
    <location>
        <begin position="7"/>
        <end position="31"/>
    </location>
</feature>
<evidence type="ECO:0000256" key="2">
    <source>
        <dbReference type="ARBA" id="ARBA00022475"/>
    </source>
</evidence>
<evidence type="ECO:0000256" key="5">
    <source>
        <dbReference type="ARBA" id="ARBA00023136"/>
    </source>
</evidence>
<feature type="domain" description="Cardiolipin synthase N-terminal" evidence="8">
    <location>
        <begin position="25"/>
        <end position="67"/>
    </location>
</feature>
<dbReference type="InterPro" id="IPR018649">
    <property type="entry name" value="SHOCT"/>
</dbReference>